<dbReference type="Gene3D" id="3.30.70.940">
    <property type="entry name" value="NusG, N-terminal domain"/>
    <property type="match status" value="1"/>
</dbReference>
<feature type="domain" description="NusG-like N-terminal" evidence="8">
    <location>
        <begin position="2"/>
        <end position="110"/>
    </location>
</feature>
<dbReference type="AlphaFoldDB" id="A0A6V8NZ06"/>
<organism evidence="10 11">
    <name type="scientific">Candidatus Hakubella thermalkaliphila</name>
    <dbReference type="NCBI Taxonomy" id="2754717"/>
    <lineage>
        <taxon>Bacteria</taxon>
        <taxon>Bacillati</taxon>
        <taxon>Actinomycetota</taxon>
        <taxon>Actinomycetota incertae sedis</taxon>
        <taxon>Candidatus Hakubellales</taxon>
        <taxon>Candidatus Hakubellaceae</taxon>
        <taxon>Candidatus Hakubella</taxon>
    </lineage>
</organism>
<dbReference type="Pfam" id="PF02357">
    <property type="entry name" value="NusG"/>
    <property type="match status" value="1"/>
</dbReference>
<dbReference type="InterPro" id="IPR036735">
    <property type="entry name" value="NGN_dom_sf"/>
</dbReference>
<dbReference type="CDD" id="cd06091">
    <property type="entry name" value="KOW_NusG"/>
    <property type="match status" value="1"/>
</dbReference>
<dbReference type="InterPro" id="IPR006645">
    <property type="entry name" value="NGN-like_dom"/>
</dbReference>
<reference evidence="10 11" key="1">
    <citation type="journal article" date="2020" name="Front. Microbiol.">
        <title>Single-cell genomics of novel Actinobacteria with the Wood-Ljungdahl pathway discovered in a serpentinizing system.</title>
        <authorList>
            <person name="Merino N."/>
            <person name="Kawai M."/>
            <person name="Boyd E.S."/>
            <person name="Colman D.R."/>
            <person name="McGlynn S.E."/>
            <person name="Nealson K.H."/>
            <person name="Kurokawa K."/>
            <person name="Hongoh Y."/>
        </authorList>
    </citation>
    <scope>NUCLEOTIDE SEQUENCE [LARGE SCALE GENOMIC DNA]</scope>
    <source>
        <strain evidence="10 11">S25</strain>
    </source>
</reference>
<evidence type="ECO:0000256" key="4">
    <source>
        <dbReference type="ARBA" id="ARBA00023163"/>
    </source>
</evidence>
<dbReference type="NCBIfam" id="TIGR00922">
    <property type="entry name" value="nusG"/>
    <property type="match status" value="1"/>
</dbReference>
<evidence type="ECO:0000259" key="8">
    <source>
        <dbReference type="SMART" id="SM00738"/>
    </source>
</evidence>
<evidence type="ECO:0000313" key="11">
    <source>
        <dbReference type="Proteomes" id="UP000543224"/>
    </source>
</evidence>
<feature type="domain" description="KOW" evidence="9">
    <location>
        <begin position="120"/>
        <end position="147"/>
    </location>
</feature>
<dbReference type="GO" id="GO:0032784">
    <property type="term" value="P:regulation of DNA-templated transcription elongation"/>
    <property type="evidence" value="ECO:0007669"/>
    <property type="project" value="InterPro"/>
</dbReference>
<evidence type="ECO:0000256" key="7">
    <source>
        <dbReference type="RuleBase" id="RU000538"/>
    </source>
</evidence>
<keyword evidence="4 5" id="KW-0804">Transcription</keyword>
<dbReference type="InterPro" id="IPR008991">
    <property type="entry name" value="Translation_prot_SH3-like_sf"/>
</dbReference>
<keyword evidence="1 5" id="KW-0806">Transcription termination</keyword>
<dbReference type="GO" id="GO:0006353">
    <property type="term" value="P:DNA-templated transcription termination"/>
    <property type="evidence" value="ECO:0007669"/>
    <property type="project" value="UniProtKB-UniRule"/>
</dbReference>
<dbReference type="GO" id="GO:0006354">
    <property type="term" value="P:DNA-templated transcription elongation"/>
    <property type="evidence" value="ECO:0007669"/>
    <property type="project" value="UniProtKB-UniRule"/>
</dbReference>
<dbReference type="SMART" id="SM00738">
    <property type="entry name" value="NGN"/>
    <property type="match status" value="1"/>
</dbReference>
<comment type="caution">
    <text evidence="10">The sequence shown here is derived from an EMBL/GenBank/DDBJ whole genome shotgun (WGS) entry which is preliminary data.</text>
</comment>
<evidence type="ECO:0000256" key="3">
    <source>
        <dbReference type="ARBA" id="ARBA00023015"/>
    </source>
</evidence>
<keyword evidence="3 5" id="KW-0805">Transcription regulation</keyword>
<protein>
    <recommendedName>
        <fullName evidence="5 6">Transcription termination/antitermination protein NusG</fullName>
    </recommendedName>
</protein>
<evidence type="ECO:0000256" key="5">
    <source>
        <dbReference type="HAMAP-Rule" id="MF_00948"/>
    </source>
</evidence>
<evidence type="ECO:0000256" key="2">
    <source>
        <dbReference type="ARBA" id="ARBA00022814"/>
    </source>
</evidence>
<name>A0A6V8NZ06_9ACTN</name>
<dbReference type="SMART" id="SM00739">
    <property type="entry name" value="KOW"/>
    <property type="match status" value="1"/>
</dbReference>
<accession>A0A6V8NZ06</accession>
<dbReference type="SUPFAM" id="SSF50104">
    <property type="entry name" value="Translation proteins SH3-like domain"/>
    <property type="match status" value="1"/>
</dbReference>
<dbReference type="GO" id="GO:0005829">
    <property type="term" value="C:cytosol"/>
    <property type="evidence" value="ECO:0007669"/>
    <property type="project" value="TreeGrafter"/>
</dbReference>
<dbReference type="GO" id="GO:0031564">
    <property type="term" value="P:transcription antitermination"/>
    <property type="evidence" value="ECO:0007669"/>
    <property type="project" value="UniProtKB-UniRule"/>
</dbReference>
<proteinExistence type="inferred from homology"/>
<dbReference type="CDD" id="cd09891">
    <property type="entry name" value="NGN_Bact_1"/>
    <property type="match status" value="1"/>
</dbReference>
<dbReference type="EMBL" id="BLRX01000092">
    <property type="protein sequence ID" value="GFP25447.1"/>
    <property type="molecule type" value="Genomic_DNA"/>
</dbReference>
<dbReference type="PANTHER" id="PTHR30265">
    <property type="entry name" value="RHO-INTERACTING TRANSCRIPTION TERMINATION FACTOR NUSG"/>
    <property type="match status" value="1"/>
</dbReference>
<evidence type="ECO:0000256" key="6">
    <source>
        <dbReference type="NCBIfam" id="TIGR00922"/>
    </source>
</evidence>
<evidence type="ECO:0000259" key="9">
    <source>
        <dbReference type="SMART" id="SM00739"/>
    </source>
</evidence>
<dbReference type="InterPro" id="IPR001062">
    <property type="entry name" value="Transcrpt_antiterm_NusG"/>
</dbReference>
<dbReference type="PRINTS" id="PR00338">
    <property type="entry name" value="NUSGTNSCPFCT"/>
</dbReference>
<dbReference type="InterPro" id="IPR005824">
    <property type="entry name" value="KOW"/>
</dbReference>
<keyword evidence="2 5" id="KW-0889">Transcription antitermination</keyword>
<dbReference type="Proteomes" id="UP000543224">
    <property type="component" value="Unassembled WGS sequence"/>
</dbReference>
<comment type="similarity">
    <text evidence="5 7">Belongs to the NusG family.</text>
</comment>
<dbReference type="FunFam" id="3.30.70.940:FF:000002">
    <property type="entry name" value="Transcription termination/antitermination protein NusG"/>
    <property type="match status" value="1"/>
</dbReference>
<dbReference type="PANTHER" id="PTHR30265:SF2">
    <property type="entry name" value="TRANSCRIPTION TERMINATION_ANTITERMINATION PROTEIN NUSG"/>
    <property type="match status" value="1"/>
</dbReference>
<gene>
    <name evidence="5" type="primary">nusG</name>
    <name evidence="10" type="ORF">HKBW3S25_00919</name>
</gene>
<dbReference type="InterPro" id="IPR014722">
    <property type="entry name" value="Rib_uL2_dom2"/>
</dbReference>
<dbReference type="SUPFAM" id="SSF82679">
    <property type="entry name" value="N-utilization substance G protein NusG, N-terminal domain"/>
    <property type="match status" value="1"/>
</dbReference>
<comment type="function">
    <text evidence="5 7">Participates in transcription elongation, termination and antitermination.</text>
</comment>
<dbReference type="HAMAP" id="MF_00948">
    <property type="entry name" value="NusG"/>
    <property type="match status" value="1"/>
</dbReference>
<dbReference type="InterPro" id="IPR047050">
    <property type="entry name" value="NGN"/>
</dbReference>
<evidence type="ECO:0000256" key="1">
    <source>
        <dbReference type="ARBA" id="ARBA00022472"/>
    </source>
</evidence>
<dbReference type="InterPro" id="IPR043425">
    <property type="entry name" value="NusG-like"/>
</dbReference>
<sequence>MREKWYVIHSYAGYENKVKLNLEKRISSMNMEDKIFEIFIPTEDSIEIQNGSKAVVQKRIFPGYVLVKMILDDDSWYVVRNTPGVTGFVGSGAKPTPLSFKEMEKIIRRSTLEKPKPTTDFEVGQAVKVVSGPLANFDAMISEINLDRGKLKVLVSIFGRQTPVGSASARCLRYRIVDPN</sequence>
<dbReference type="Gene3D" id="2.30.30.30">
    <property type="match status" value="1"/>
</dbReference>
<evidence type="ECO:0000313" key="10">
    <source>
        <dbReference type="EMBL" id="GFP25447.1"/>
    </source>
</evidence>